<dbReference type="RefSeq" id="XP_007867454.1">
    <property type="nucleotide sequence ID" value="XM_007869263.1"/>
</dbReference>
<name>S7Q3V1_GLOTA</name>
<organism evidence="1 2">
    <name type="scientific">Gloeophyllum trabeum (strain ATCC 11539 / FP-39264 / Madison 617)</name>
    <name type="common">Brown rot fungus</name>
    <dbReference type="NCBI Taxonomy" id="670483"/>
    <lineage>
        <taxon>Eukaryota</taxon>
        <taxon>Fungi</taxon>
        <taxon>Dikarya</taxon>
        <taxon>Basidiomycota</taxon>
        <taxon>Agaricomycotina</taxon>
        <taxon>Agaricomycetes</taxon>
        <taxon>Gloeophyllales</taxon>
        <taxon>Gloeophyllaceae</taxon>
        <taxon>Gloeophyllum</taxon>
    </lineage>
</organism>
<dbReference type="OrthoDB" id="2804062at2759"/>
<evidence type="ECO:0000313" key="2">
    <source>
        <dbReference type="Proteomes" id="UP000030669"/>
    </source>
</evidence>
<dbReference type="GeneID" id="19302114"/>
<evidence type="ECO:0000313" key="1">
    <source>
        <dbReference type="EMBL" id="EPQ54123.1"/>
    </source>
</evidence>
<dbReference type="Proteomes" id="UP000030669">
    <property type="component" value="Unassembled WGS sequence"/>
</dbReference>
<protein>
    <submittedName>
        <fullName evidence="1">Uncharacterized protein</fullName>
    </submittedName>
</protein>
<dbReference type="HOGENOM" id="CLU_1959816_0_0_1"/>
<dbReference type="KEGG" id="gtr:GLOTRDRAFT_130508"/>
<gene>
    <name evidence="1" type="ORF">GLOTRDRAFT_130508</name>
</gene>
<sequence>MDIKEFKKNHISSTGQKANTWMRSLYTHFNLKMLCAAQRYRSACTALESLDALGDWCNQRLILCDEDIQGPGKEEDEKAKEKDKDNWQSCYEISWIWTVRQGSMGDSSEDGTREFNDSMCMEWVKAKA</sequence>
<dbReference type="EMBL" id="KB469304">
    <property type="protein sequence ID" value="EPQ54123.1"/>
    <property type="molecule type" value="Genomic_DNA"/>
</dbReference>
<dbReference type="AlphaFoldDB" id="S7Q3V1"/>
<keyword evidence="2" id="KW-1185">Reference proteome</keyword>
<proteinExistence type="predicted"/>
<reference evidence="1 2" key="1">
    <citation type="journal article" date="2012" name="Science">
        <title>The Paleozoic origin of enzymatic lignin decomposition reconstructed from 31 fungal genomes.</title>
        <authorList>
            <person name="Floudas D."/>
            <person name="Binder M."/>
            <person name="Riley R."/>
            <person name="Barry K."/>
            <person name="Blanchette R.A."/>
            <person name="Henrissat B."/>
            <person name="Martinez A.T."/>
            <person name="Otillar R."/>
            <person name="Spatafora J.W."/>
            <person name="Yadav J.S."/>
            <person name="Aerts A."/>
            <person name="Benoit I."/>
            <person name="Boyd A."/>
            <person name="Carlson A."/>
            <person name="Copeland A."/>
            <person name="Coutinho P.M."/>
            <person name="de Vries R.P."/>
            <person name="Ferreira P."/>
            <person name="Findley K."/>
            <person name="Foster B."/>
            <person name="Gaskell J."/>
            <person name="Glotzer D."/>
            <person name="Gorecki P."/>
            <person name="Heitman J."/>
            <person name="Hesse C."/>
            <person name="Hori C."/>
            <person name="Igarashi K."/>
            <person name="Jurgens J.A."/>
            <person name="Kallen N."/>
            <person name="Kersten P."/>
            <person name="Kohler A."/>
            <person name="Kuees U."/>
            <person name="Kumar T.K.A."/>
            <person name="Kuo A."/>
            <person name="LaButti K."/>
            <person name="Larrondo L.F."/>
            <person name="Lindquist E."/>
            <person name="Ling A."/>
            <person name="Lombard V."/>
            <person name="Lucas S."/>
            <person name="Lundell T."/>
            <person name="Martin R."/>
            <person name="McLaughlin D.J."/>
            <person name="Morgenstern I."/>
            <person name="Morin E."/>
            <person name="Murat C."/>
            <person name="Nagy L.G."/>
            <person name="Nolan M."/>
            <person name="Ohm R.A."/>
            <person name="Patyshakuliyeva A."/>
            <person name="Rokas A."/>
            <person name="Ruiz-Duenas F.J."/>
            <person name="Sabat G."/>
            <person name="Salamov A."/>
            <person name="Samejima M."/>
            <person name="Schmutz J."/>
            <person name="Slot J.C."/>
            <person name="St John F."/>
            <person name="Stenlid J."/>
            <person name="Sun H."/>
            <person name="Sun S."/>
            <person name="Syed K."/>
            <person name="Tsang A."/>
            <person name="Wiebenga A."/>
            <person name="Young D."/>
            <person name="Pisabarro A."/>
            <person name="Eastwood D.C."/>
            <person name="Martin F."/>
            <person name="Cullen D."/>
            <person name="Grigoriev I.V."/>
            <person name="Hibbett D.S."/>
        </authorList>
    </citation>
    <scope>NUCLEOTIDE SEQUENCE [LARGE SCALE GENOMIC DNA]</scope>
    <source>
        <strain evidence="1 2">ATCC 11539</strain>
    </source>
</reference>
<accession>S7Q3V1</accession>